<dbReference type="Proteomes" id="UP001280121">
    <property type="component" value="Unassembled WGS sequence"/>
</dbReference>
<accession>A0AAD9XB23</accession>
<dbReference type="InterPro" id="IPR015410">
    <property type="entry name" value="DUF1985"/>
</dbReference>
<feature type="domain" description="DUF1985" evidence="2">
    <location>
        <begin position="18"/>
        <end position="147"/>
    </location>
</feature>
<protein>
    <recommendedName>
        <fullName evidence="2">DUF1985 domain-containing protein</fullName>
    </recommendedName>
</protein>
<dbReference type="Pfam" id="PF09331">
    <property type="entry name" value="DUF1985"/>
    <property type="match status" value="1"/>
</dbReference>
<reference evidence="3" key="1">
    <citation type="journal article" date="2023" name="Plant J.">
        <title>Genome sequences and population genomics provide insights into the demographic history, inbreeding, and mutation load of two 'living fossil' tree species of Dipteronia.</title>
        <authorList>
            <person name="Feng Y."/>
            <person name="Comes H.P."/>
            <person name="Chen J."/>
            <person name="Zhu S."/>
            <person name="Lu R."/>
            <person name="Zhang X."/>
            <person name="Li P."/>
            <person name="Qiu J."/>
            <person name="Olsen K.M."/>
            <person name="Qiu Y."/>
        </authorList>
    </citation>
    <scope>NUCLEOTIDE SEQUENCE</scope>
    <source>
        <strain evidence="3">KIB01</strain>
    </source>
</reference>
<name>A0AAD9XB23_9ROSI</name>
<organism evidence="3 4">
    <name type="scientific">Dipteronia dyeriana</name>
    <dbReference type="NCBI Taxonomy" id="168575"/>
    <lineage>
        <taxon>Eukaryota</taxon>
        <taxon>Viridiplantae</taxon>
        <taxon>Streptophyta</taxon>
        <taxon>Embryophyta</taxon>
        <taxon>Tracheophyta</taxon>
        <taxon>Spermatophyta</taxon>
        <taxon>Magnoliopsida</taxon>
        <taxon>eudicotyledons</taxon>
        <taxon>Gunneridae</taxon>
        <taxon>Pentapetalae</taxon>
        <taxon>rosids</taxon>
        <taxon>malvids</taxon>
        <taxon>Sapindales</taxon>
        <taxon>Sapindaceae</taxon>
        <taxon>Hippocastanoideae</taxon>
        <taxon>Acereae</taxon>
        <taxon>Dipteronia</taxon>
    </lineage>
</organism>
<proteinExistence type="predicted"/>
<comment type="caution">
    <text evidence="3">The sequence shown here is derived from an EMBL/GenBank/DDBJ whole genome shotgun (WGS) entry which is preliminary data.</text>
</comment>
<sequence>MDRRMKFSGGIIHWLFLRELHHEGPTYEKRFLFGNHSMRFSNVEFCLITRLHFGIVPDTTRYEALENDLRQRYFGGIDEVSFEDLRVVLTLGEFQAAYDVVKHYFIYILSWILMGLDKRFKIPIWQFQLVGNLDALDTFPWGAHMYRNSICSFKQALDGRPKGFERRRHAKGIDYIRWRPTIFTVYLMPCWPSESEGYDSEPRRVRHMWVQFTTPDLLHLEGIPLPALDVIERRDLDVLEPFDALSFHQIESNFMDLEDTVLALGRMIPHDAYEDITTTRWNVLKFLWSVEDLTMVRGGSLIRTRPWHEVDLVLTLALGDCRPHHRKDSHTGPLKIGSRSAY</sequence>
<evidence type="ECO:0000313" key="4">
    <source>
        <dbReference type="Proteomes" id="UP001280121"/>
    </source>
</evidence>
<feature type="region of interest" description="Disordered" evidence="1">
    <location>
        <begin position="323"/>
        <end position="342"/>
    </location>
</feature>
<dbReference type="EMBL" id="JANJYI010000003">
    <property type="protein sequence ID" value="KAK2656075.1"/>
    <property type="molecule type" value="Genomic_DNA"/>
</dbReference>
<dbReference type="PANTHER" id="PTHR48449">
    <property type="entry name" value="DUF1985 DOMAIN-CONTAINING PROTEIN"/>
    <property type="match status" value="1"/>
</dbReference>
<evidence type="ECO:0000259" key="2">
    <source>
        <dbReference type="Pfam" id="PF09331"/>
    </source>
</evidence>
<keyword evidence="4" id="KW-1185">Reference proteome</keyword>
<evidence type="ECO:0000256" key="1">
    <source>
        <dbReference type="SAM" id="MobiDB-lite"/>
    </source>
</evidence>
<dbReference type="PANTHER" id="PTHR48449:SF1">
    <property type="entry name" value="DUF1985 DOMAIN-CONTAINING PROTEIN"/>
    <property type="match status" value="1"/>
</dbReference>
<dbReference type="AlphaFoldDB" id="A0AAD9XB23"/>
<gene>
    <name evidence="3" type="ORF">Ddye_009127</name>
</gene>
<evidence type="ECO:0000313" key="3">
    <source>
        <dbReference type="EMBL" id="KAK2656075.1"/>
    </source>
</evidence>